<dbReference type="Proteomes" id="UP000197019">
    <property type="component" value="Chromosome"/>
</dbReference>
<dbReference type="PANTHER" id="PTHR43685:SF2">
    <property type="entry name" value="GLYCOSYLTRANSFERASE 2-LIKE DOMAIN-CONTAINING PROTEIN"/>
    <property type="match status" value="1"/>
</dbReference>
<dbReference type="KEGG" id="mpsy:CEK71_11485"/>
<feature type="domain" description="Glycosyltransferase 2-like" evidence="1">
    <location>
        <begin position="5"/>
        <end position="107"/>
    </location>
</feature>
<dbReference type="EMBL" id="CP022129">
    <property type="protein sequence ID" value="ASF46643.1"/>
    <property type="molecule type" value="Genomic_DNA"/>
</dbReference>
<dbReference type="CDD" id="cd00761">
    <property type="entry name" value="Glyco_tranf_GTA_type"/>
    <property type="match status" value="1"/>
</dbReference>
<dbReference type="Pfam" id="PF00535">
    <property type="entry name" value="Glycos_transf_2"/>
    <property type="match status" value="1"/>
</dbReference>
<reference evidence="2 3" key="1">
    <citation type="submission" date="2017-06" db="EMBL/GenBank/DDBJ databases">
        <title>Genome Sequencing of the methanotroph Methylovulum psychrotolerants str. HV10-M2 isolated from a high-altitude environment.</title>
        <authorList>
            <person name="Mateos-Rivera A."/>
        </authorList>
    </citation>
    <scope>NUCLEOTIDE SEQUENCE [LARGE SCALE GENOMIC DNA]</scope>
    <source>
        <strain evidence="2 3">HV10_M2</strain>
    </source>
</reference>
<dbReference type="InterPro" id="IPR029044">
    <property type="entry name" value="Nucleotide-diphossugar_trans"/>
</dbReference>
<evidence type="ECO:0000259" key="1">
    <source>
        <dbReference type="Pfam" id="PF00535"/>
    </source>
</evidence>
<organism evidence="2 3">
    <name type="scientific">Methylovulum psychrotolerans</name>
    <dbReference type="NCBI Taxonomy" id="1704499"/>
    <lineage>
        <taxon>Bacteria</taxon>
        <taxon>Pseudomonadati</taxon>
        <taxon>Pseudomonadota</taxon>
        <taxon>Gammaproteobacteria</taxon>
        <taxon>Methylococcales</taxon>
        <taxon>Methylococcaceae</taxon>
        <taxon>Methylovulum</taxon>
    </lineage>
</organism>
<dbReference type="AlphaFoldDB" id="A0A1Z4BZF2"/>
<dbReference type="Gene3D" id="3.90.550.10">
    <property type="entry name" value="Spore Coat Polysaccharide Biosynthesis Protein SpsA, Chain A"/>
    <property type="match status" value="1"/>
</dbReference>
<dbReference type="PANTHER" id="PTHR43685">
    <property type="entry name" value="GLYCOSYLTRANSFERASE"/>
    <property type="match status" value="1"/>
</dbReference>
<evidence type="ECO:0000313" key="3">
    <source>
        <dbReference type="Proteomes" id="UP000197019"/>
    </source>
</evidence>
<dbReference type="InterPro" id="IPR050834">
    <property type="entry name" value="Glycosyltransf_2"/>
</dbReference>
<dbReference type="SUPFAM" id="SSF53448">
    <property type="entry name" value="Nucleotide-diphospho-sugar transferases"/>
    <property type="match status" value="1"/>
</dbReference>
<evidence type="ECO:0000313" key="2">
    <source>
        <dbReference type="EMBL" id="ASF46643.1"/>
    </source>
</evidence>
<accession>A0A1Z4BZF2</accession>
<dbReference type="OrthoDB" id="9805612at2"/>
<gene>
    <name evidence="2" type="ORF">CEK71_11485</name>
</gene>
<sequence length="310" mass="34539">MDIAVAIPTYNHAELLRETLDAILNQRYPAAEIMVVDDGSTDHTPAVLAEYAPRVKSLRIANSGPSMARKMAAEATTSPWLAFCDHDDLWLPEHLERRVALLNHYPQANFSFADAEFFGPGARPGARIFSDDAPKGWWEALGTANADNCLVLDGQFYRQLLAFNPAWPSTTVLSRELYNQIGGIDPRYSRLVNEDADMTRKAVLHGQTVCDFTITSRQRRYVGNTSGSVLKSLLGKCQILEDHITLGIAPAAWHGDIRQTVQATLQEAFLAAYYAEDQPSLKRIAQRLGITHLSLKNQLRFLALSLRTLF</sequence>
<dbReference type="InterPro" id="IPR001173">
    <property type="entry name" value="Glyco_trans_2-like"/>
</dbReference>
<protein>
    <recommendedName>
        <fullName evidence="1">Glycosyltransferase 2-like domain-containing protein</fullName>
    </recommendedName>
</protein>
<keyword evidence="3" id="KW-1185">Reference proteome</keyword>
<dbReference type="RefSeq" id="WP_088619515.1">
    <property type="nucleotide sequence ID" value="NZ_CP022129.1"/>
</dbReference>
<proteinExistence type="predicted"/>
<name>A0A1Z4BZF2_9GAMM</name>